<accession>A0ABR2ANG4</accession>
<keyword evidence="2" id="KW-1185">Reference proteome</keyword>
<comment type="caution">
    <text evidence="1">The sequence shown here is derived from an EMBL/GenBank/DDBJ whole genome shotgun (WGS) entry which is preliminary data.</text>
</comment>
<name>A0ABR2ANG4_9ROSI</name>
<protein>
    <submittedName>
        <fullName evidence="1">Uncharacterized protein</fullName>
    </submittedName>
</protein>
<reference evidence="1 2" key="1">
    <citation type="journal article" date="2024" name="G3 (Bethesda)">
        <title>Genome assembly of Hibiscus sabdariffa L. provides insights into metabolisms of medicinal natural products.</title>
        <authorList>
            <person name="Kim T."/>
        </authorList>
    </citation>
    <scope>NUCLEOTIDE SEQUENCE [LARGE SCALE GENOMIC DNA]</scope>
    <source>
        <strain evidence="1">TK-2024</strain>
        <tissue evidence="1">Old leaves</tissue>
    </source>
</reference>
<proteinExistence type="predicted"/>
<sequence>MGRGGISATPFWQNGVIHGIEVQKWQANSMFGGLSFHKSFTLTHSIFVLFQGHVSEGEWNHGNEAVTQIFFQSNLKARVKCFQSGV</sequence>
<gene>
    <name evidence="1" type="ORF">V6N12_033791</name>
</gene>
<dbReference type="Proteomes" id="UP001472677">
    <property type="component" value="Unassembled WGS sequence"/>
</dbReference>
<dbReference type="EMBL" id="JBBPBM010000487">
    <property type="protein sequence ID" value="KAK8494916.1"/>
    <property type="molecule type" value="Genomic_DNA"/>
</dbReference>
<evidence type="ECO:0000313" key="1">
    <source>
        <dbReference type="EMBL" id="KAK8494916.1"/>
    </source>
</evidence>
<organism evidence="1 2">
    <name type="scientific">Hibiscus sabdariffa</name>
    <name type="common">roselle</name>
    <dbReference type="NCBI Taxonomy" id="183260"/>
    <lineage>
        <taxon>Eukaryota</taxon>
        <taxon>Viridiplantae</taxon>
        <taxon>Streptophyta</taxon>
        <taxon>Embryophyta</taxon>
        <taxon>Tracheophyta</taxon>
        <taxon>Spermatophyta</taxon>
        <taxon>Magnoliopsida</taxon>
        <taxon>eudicotyledons</taxon>
        <taxon>Gunneridae</taxon>
        <taxon>Pentapetalae</taxon>
        <taxon>rosids</taxon>
        <taxon>malvids</taxon>
        <taxon>Malvales</taxon>
        <taxon>Malvaceae</taxon>
        <taxon>Malvoideae</taxon>
        <taxon>Hibiscus</taxon>
    </lineage>
</organism>
<evidence type="ECO:0000313" key="2">
    <source>
        <dbReference type="Proteomes" id="UP001472677"/>
    </source>
</evidence>
<dbReference type="SUPFAM" id="SSF82185">
    <property type="entry name" value="Histone H3 K4-specific methyltransferase SET7/9 N-terminal domain"/>
    <property type="match status" value="1"/>
</dbReference>